<dbReference type="EC" id="3.5.1.88" evidence="7"/>
<dbReference type="GO" id="GO:0005739">
    <property type="term" value="C:mitochondrion"/>
    <property type="evidence" value="ECO:0007669"/>
    <property type="project" value="UniProtKB-ARBA"/>
</dbReference>
<evidence type="ECO:0000256" key="6">
    <source>
        <dbReference type="ARBA" id="ARBA00048875"/>
    </source>
</evidence>
<dbReference type="OMA" id="PSYEPIG"/>
<keyword evidence="2 7" id="KW-0479">Metal-binding</keyword>
<dbReference type="SUPFAM" id="SSF56420">
    <property type="entry name" value="Peptide deformylase"/>
    <property type="match status" value="1"/>
</dbReference>
<evidence type="ECO:0000313" key="8">
    <source>
        <dbReference type="EnsemblMetazoa" id="SMAR000892-PA"/>
    </source>
</evidence>
<dbReference type="Proteomes" id="UP000014500">
    <property type="component" value="Unassembled WGS sequence"/>
</dbReference>
<reference evidence="8" key="2">
    <citation type="submission" date="2015-02" db="UniProtKB">
        <authorList>
            <consortium name="EnsemblMetazoa"/>
        </authorList>
    </citation>
    <scope>IDENTIFICATION</scope>
</reference>
<dbReference type="STRING" id="126957.T1IJ36"/>
<evidence type="ECO:0000256" key="1">
    <source>
        <dbReference type="ARBA" id="ARBA00010759"/>
    </source>
</evidence>
<organism evidence="8 9">
    <name type="scientific">Strigamia maritima</name>
    <name type="common">European centipede</name>
    <name type="synonym">Geophilus maritimus</name>
    <dbReference type="NCBI Taxonomy" id="126957"/>
    <lineage>
        <taxon>Eukaryota</taxon>
        <taxon>Metazoa</taxon>
        <taxon>Ecdysozoa</taxon>
        <taxon>Arthropoda</taxon>
        <taxon>Myriapoda</taxon>
        <taxon>Chilopoda</taxon>
        <taxon>Pleurostigmophora</taxon>
        <taxon>Geophilomorpha</taxon>
        <taxon>Linotaeniidae</taxon>
        <taxon>Strigamia</taxon>
    </lineage>
</organism>
<dbReference type="EMBL" id="JH430221">
    <property type="status" value="NOT_ANNOTATED_CDS"/>
    <property type="molecule type" value="Genomic_DNA"/>
</dbReference>
<dbReference type="Gene3D" id="3.90.45.10">
    <property type="entry name" value="Peptide deformylase"/>
    <property type="match status" value="1"/>
</dbReference>
<dbReference type="EMBL" id="AFFK01018203">
    <property type="status" value="NOT_ANNOTATED_CDS"/>
    <property type="molecule type" value="Genomic_DNA"/>
</dbReference>
<reference evidence="9" key="1">
    <citation type="submission" date="2011-05" db="EMBL/GenBank/DDBJ databases">
        <authorList>
            <person name="Richards S.R."/>
            <person name="Qu J."/>
            <person name="Jiang H."/>
            <person name="Jhangiani S.N."/>
            <person name="Agravi P."/>
            <person name="Goodspeed R."/>
            <person name="Gross S."/>
            <person name="Mandapat C."/>
            <person name="Jackson L."/>
            <person name="Mathew T."/>
            <person name="Pu L."/>
            <person name="Thornton R."/>
            <person name="Saada N."/>
            <person name="Wilczek-Boney K.B."/>
            <person name="Lee S."/>
            <person name="Kovar C."/>
            <person name="Wu Y."/>
            <person name="Scherer S.E."/>
            <person name="Worley K.C."/>
            <person name="Muzny D.M."/>
            <person name="Gibbs R."/>
        </authorList>
    </citation>
    <scope>NUCLEOTIDE SEQUENCE</scope>
    <source>
        <strain evidence="9">Brora</strain>
    </source>
</reference>
<keyword evidence="9" id="KW-1185">Reference proteome</keyword>
<name>T1IJ36_STRMM</name>
<evidence type="ECO:0000256" key="2">
    <source>
        <dbReference type="ARBA" id="ARBA00022723"/>
    </source>
</evidence>
<protein>
    <recommendedName>
        <fullName evidence="7">Peptide deformylase</fullName>
        <ecNumber evidence="7">3.5.1.88</ecNumber>
    </recommendedName>
</protein>
<evidence type="ECO:0000256" key="5">
    <source>
        <dbReference type="ARBA" id="ARBA00037114"/>
    </source>
</evidence>
<dbReference type="GO" id="GO:0006412">
    <property type="term" value="P:translation"/>
    <property type="evidence" value="ECO:0007669"/>
    <property type="project" value="UniProtKB-KW"/>
</dbReference>
<dbReference type="EnsemblMetazoa" id="SMAR000892-RA">
    <property type="protein sequence ID" value="SMAR000892-PA"/>
    <property type="gene ID" value="SMAR000892"/>
</dbReference>
<dbReference type="FunFam" id="3.90.45.10:FF:000003">
    <property type="entry name" value="Peptide deformylase"/>
    <property type="match status" value="1"/>
</dbReference>
<evidence type="ECO:0000313" key="9">
    <source>
        <dbReference type="Proteomes" id="UP000014500"/>
    </source>
</evidence>
<proteinExistence type="inferred from homology"/>
<dbReference type="CDD" id="cd00487">
    <property type="entry name" value="Pep_deformylase"/>
    <property type="match status" value="1"/>
</dbReference>
<evidence type="ECO:0000256" key="3">
    <source>
        <dbReference type="ARBA" id="ARBA00022801"/>
    </source>
</evidence>
<evidence type="ECO:0000256" key="4">
    <source>
        <dbReference type="ARBA" id="ARBA00022917"/>
    </source>
</evidence>
<comment type="similarity">
    <text evidence="1 7">Belongs to the polypeptide deformylase family.</text>
</comment>
<dbReference type="HOGENOM" id="CLU_061901_5_1_1"/>
<dbReference type="AlphaFoldDB" id="T1IJ36"/>
<comment type="function">
    <text evidence="5 7">Removes the formyl group from the N-terminal Met of newly synthesized proteins.</text>
</comment>
<evidence type="ECO:0000256" key="7">
    <source>
        <dbReference type="RuleBase" id="RU362111"/>
    </source>
</evidence>
<keyword evidence="3 7" id="KW-0378">Hydrolase</keyword>
<dbReference type="PRINTS" id="PR01576">
    <property type="entry name" value="PDEFORMYLASE"/>
</dbReference>
<dbReference type="GO" id="GO:0042586">
    <property type="term" value="F:peptide deformylase activity"/>
    <property type="evidence" value="ECO:0007669"/>
    <property type="project" value="UniProtKB-EC"/>
</dbReference>
<dbReference type="InterPro" id="IPR023635">
    <property type="entry name" value="Peptide_deformylase"/>
</dbReference>
<accession>T1IJ36</accession>
<keyword evidence="4 7" id="KW-0648">Protein biosynthesis</keyword>
<dbReference type="EnsemblMetazoa" id="SMAR003157-RA">
    <property type="protein sequence ID" value="SMAR003157-PA"/>
    <property type="gene ID" value="SMAR003157"/>
</dbReference>
<dbReference type="PANTHER" id="PTHR10458">
    <property type="entry name" value="PEPTIDE DEFORMYLASE"/>
    <property type="match status" value="1"/>
</dbReference>
<dbReference type="eggNOG" id="KOG3137">
    <property type="taxonomic scope" value="Eukaryota"/>
</dbReference>
<comment type="catalytic activity">
    <reaction evidence="6 7">
        <text>N-terminal N-formyl-L-methionyl-[peptide] + H2O = N-terminal L-methionyl-[peptide] + formate</text>
        <dbReference type="Rhea" id="RHEA:24420"/>
        <dbReference type="Rhea" id="RHEA-COMP:10639"/>
        <dbReference type="Rhea" id="RHEA-COMP:10640"/>
        <dbReference type="ChEBI" id="CHEBI:15377"/>
        <dbReference type="ChEBI" id="CHEBI:15740"/>
        <dbReference type="ChEBI" id="CHEBI:49298"/>
        <dbReference type="ChEBI" id="CHEBI:64731"/>
        <dbReference type="EC" id="3.5.1.88"/>
    </reaction>
</comment>
<dbReference type="PANTHER" id="PTHR10458:SF2">
    <property type="entry name" value="PEPTIDE DEFORMYLASE, MITOCHONDRIAL"/>
    <property type="match status" value="1"/>
</dbReference>
<dbReference type="HAMAP" id="MF_00163">
    <property type="entry name" value="Pep_deformylase"/>
    <property type="match status" value="1"/>
</dbReference>
<dbReference type="GO" id="GO:0046872">
    <property type="term" value="F:metal ion binding"/>
    <property type="evidence" value="ECO:0007669"/>
    <property type="project" value="UniProtKB-KW"/>
</dbReference>
<dbReference type="Pfam" id="PF01327">
    <property type="entry name" value="Pep_deformylase"/>
    <property type="match status" value="2"/>
</dbReference>
<dbReference type="InterPro" id="IPR036821">
    <property type="entry name" value="Peptide_deformylase_sf"/>
</dbReference>
<sequence length="266" mass="31477">MYARMKSTNHWFLTTLINCKQISLNEPSQQTRTFVTWKKLSKTYRKFWSRSAKEPPYEHVCQLGDPILRYKTEPVLTGEIKSEKIQKVISRLTEVSKKYKSVGLSAPQIGIPLKIFVMEMPNNYLKLFPEEIQIIRQMIPFPRKVFINPQMKIINPAKVSFSEACESLRGYSALVPRYHEIEISGKFGFLKRKNFQFIVSFFLGLNEKGETHAWRIQGWPARIAQHEFDHLEGKMYIDKMDMNTYQYDFWYTVNTTNGKHIQRFNK</sequence>